<dbReference type="PROSITE" id="PS51180">
    <property type="entry name" value="BRO1"/>
    <property type="match status" value="1"/>
</dbReference>
<dbReference type="SMART" id="SM01041">
    <property type="entry name" value="BRO1"/>
    <property type="match status" value="1"/>
</dbReference>
<evidence type="ECO:0000259" key="4">
    <source>
        <dbReference type="PROSITE" id="PS51180"/>
    </source>
</evidence>
<evidence type="ECO:0000256" key="2">
    <source>
        <dbReference type="SAM" id="Coils"/>
    </source>
</evidence>
<dbReference type="Pfam" id="PF13949">
    <property type="entry name" value="ALIX_LYPXL_bnd"/>
    <property type="match status" value="1"/>
</dbReference>
<comment type="caution">
    <text evidence="5">The sequence shown here is derived from an EMBL/GenBank/DDBJ whole genome shotgun (WGS) entry which is preliminary data.</text>
</comment>
<keyword evidence="6" id="KW-1185">Reference proteome</keyword>
<dbReference type="Gene3D" id="1.20.120.560">
    <property type="entry name" value="alix/aip1 in complex with the ypdl late domain"/>
    <property type="match status" value="1"/>
</dbReference>
<dbReference type="PANTHER" id="PTHR23030:SF39">
    <property type="entry name" value="PROGRAMMED CELL DEATH 6-INTERACTING PROTEIN"/>
    <property type="match status" value="1"/>
</dbReference>
<dbReference type="Pfam" id="PF03097">
    <property type="entry name" value="BRO1"/>
    <property type="match status" value="1"/>
</dbReference>
<proteinExistence type="inferred from homology"/>
<evidence type="ECO:0000256" key="1">
    <source>
        <dbReference type="ARBA" id="ARBA00038154"/>
    </source>
</evidence>
<dbReference type="EMBL" id="JBBXMP010000075">
    <property type="protein sequence ID" value="KAL0063662.1"/>
    <property type="molecule type" value="Genomic_DNA"/>
</dbReference>
<feature type="compositionally biased region" description="Polar residues" evidence="3">
    <location>
        <begin position="859"/>
        <end position="873"/>
    </location>
</feature>
<gene>
    <name evidence="5" type="primary">RIM20</name>
    <name evidence="5" type="ORF">AAF712_009354</name>
</gene>
<feature type="coiled-coil region" evidence="2">
    <location>
        <begin position="262"/>
        <end position="289"/>
    </location>
</feature>
<dbReference type="InterPro" id="IPR038499">
    <property type="entry name" value="BRO1_sf"/>
</dbReference>
<dbReference type="InterPro" id="IPR004328">
    <property type="entry name" value="BRO1_dom"/>
</dbReference>
<feature type="domain" description="BRO1" evidence="4">
    <location>
        <begin position="3"/>
        <end position="370"/>
    </location>
</feature>
<feature type="region of interest" description="Disordered" evidence="3">
    <location>
        <begin position="693"/>
        <end position="900"/>
    </location>
</feature>
<dbReference type="Pfam" id="PF11901">
    <property type="entry name" value="DM9"/>
    <property type="match status" value="1"/>
</dbReference>
<organism evidence="5 6">
    <name type="scientific">Marasmius tenuissimus</name>
    <dbReference type="NCBI Taxonomy" id="585030"/>
    <lineage>
        <taxon>Eukaryota</taxon>
        <taxon>Fungi</taxon>
        <taxon>Dikarya</taxon>
        <taxon>Basidiomycota</taxon>
        <taxon>Agaricomycotina</taxon>
        <taxon>Agaricomycetes</taxon>
        <taxon>Agaricomycetidae</taxon>
        <taxon>Agaricales</taxon>
        <taxon>Marasmiineae</taxon>
        <taxon>Marasmiaceae</taxon>
        <taxon>Marasmius</taxon>
    </lineage>
</organism>
<dbReference type="SMART" id="SM00696">
    <property type="entry name" value="DM9"/>
    <property type="match status" value="1"/>
</dbReference>
<keyword evidence="2" id="KW-0175">Coiled coil</keyword>
<feature type="compositionally biased region" description="Polar residues" evidence="3">
    <location>
        <begin position="712"/>
        <end position="724"/>
    </location>
</feature>
<accession>A0ABR2ZPR4</accession>
<evidence type="ECO:0000313" key="6">
    <source>
        <dbReference type="Proteomes" id="UP001437256"/>
    </source>
</evidence>
<protein>
    <submittedName>
        <fullName evidence="5">PH-response regulator protein palA/rim20</fullName>
    </submittedName>
</protein>
<evidence type="ECO:0000256" key="3">
    <source>
        <dbReference type="SAM" id="MobiDB-lite"/>
    </source>
</evidence>
<evidence type="ECO:0000313" key="5">
    <source>
        <dbReference type="EMBL" id="KAL0063662.1"/>
    </source>
</evidence>
<comment type="similarity">
    <text evidence="1">Belongs to the palA/RIM20 family.</text>
</comment>
<feature type="compositionally biased region" description="Basic and acidic residues" evidence="3">
    <location>
        <begin position="780"/>
        <end position="823"/>
    </location>
</feature>
<dbReference type="PANTHER" id="PTHR23030">
    <property type="entry name" value="PCD6 INTERACTING PROTEIN-RELATED"/>
    <property type="match status" value="1"/>
</dbReference>
<name>A0ABR2ZPR4_9AGAR</name>
<dbReference type="InterPro" id="IPR006616">
    <property type="entry name" value="DM9_repeat"/>
</dbReference>
<dbReference type="Gene3D" id="1.25.40.280">
    <property type="entry name" value="alix/aip1 like domains"/>
    <property type="match status" value="2"/>
</dbReference>
<feature type="compositionally biased region" description="Basic and acidic residues" evidence="3">
    <location>
        <begin position="765"/>
        <end position="774"/>
    </location>
</feature>
<dbReference type="Proteomes" id="UP001437256">
    <property type="component" value="Unassembled WGS sequence"/>
</dbReference>
<dbReference type="InterPro" id="IPR025304">
    <property type="entry name" value="ALIX_V_dom"/>
</dbReference>
<dbReference type="Gene3D" id="1.20.140.50">
    <property type="entry name" value="alix/aip1 like domains"/>
    <property type="match status" value="1"/>
</dbReference>
<sequence>MSNLLAIPFKKTYTISLKEAVRNHLLEHGETHPDAVKSDINRWERLRQRGVGGEAHADRLDDILRYQAHLTSVLTKLPTDIQLDIPYNTVFSSSAFPVTLRNLVFERAAGIFNLAALYSQLARDEDRASGDGLKRAVSFYQGLEWLMLAQAQECFWQKAKLDNYKNSLISKLAASTSALYQHAFDAIQNASPSVKHLFPSDWLAHIEAKQYHFDAVSQYRKSREELEGSRYGSEIAYLTQALSGAQRAHGIARKGKVSSSVQKDAQSLLEALQKDIARAERDNDLIYHQDVPVTSSLPPIPHAAVAQMTIPKELTAPTSIVASEDMIFSELVGWGTREAIKIYYDRRKNLIQDELVTVSTQARETAQQVLQELNLPGALEALERPVGLPPSLLKKVEEVRLENGPVKIEAAIRDLGRMARQNIKILDEAMDILDHEASEDEATRDTIPLDRPPSHEANVHLVEKEKRYRDILKRAAESDETVRTKWDQWEANITELTWDEADLEASIPSTTLATGTSAASDKHARSLRGFLEELDRLQTDRDDIVRRAQKLAEVDNVEPRILKAAAGFERLAEVQPAMFEDVIDEELVKYDKFIKWMNELQPRQEELLDSIRAENNLFLQSRKEDQSVKERERALQSLDLSYHKYQEIIQNLEEGIKFYNDLLTLLLQLKDACKQWTNDRSREVHVLSRSLQSLSLPQDGASEGEDPPPSQPQGETALSKQLSSLPPMDSDDWGFESMKLPPAPSSKKNMGRSRSSSESSGGSDKSGKGWSKKEKKDKKDKKDKDKKEKDEKKSKDKKEKDKDKDKKDKKEHKDEGHHSKGPEGHSGQAMQHQMPLMPEIHGSGFPQAPGFPQHRSFDQAGSGQQSPSGNTAPPSGYRIPLTTTSTFPPPDQTGHPPLQDLDGSPVFIGSALLENSVQPCKIAPALSPPCMVPYGGQELNHHGRYDLLPFDSNTMEFVSTSHGRIPSGRRPVEGGYEENGAKLYHAVAVVQGLRVPGKAGEHLGAALVSFGGSEHSISDHYEIL</sequence>
<reference evidence="5 6" key="1">
    <citation type="submission" date="2024-05" db="EMBL/GenBank/DDBJ databases">
        <title>A draft genome resource for the thread blight pathogen Marasmius tenuissimus strain MS-2.</title>
        <authorList>
            <person name="Yulfo-Soto G.E."/>
            <person name="Baruah I.K."/>
            <person name="Amoako-Attah I."/>
            <person name="Bukari Y."/>
            <person name="Meinhardt L.W."/>
            <person name="Bailey B.A."/>
            <person name="Cohen S.P."/>
        </authorList>
    </citation>
    <scope>NUCLEOTIDE SEQUENCE [LARGE SCALE GENOMIC DNA]</scope>
    <source>
        <strain evidence="5 6">MS-2</strain>
    </source>
</reference>